<proteinExistence type="predicted"/>
<accession>A0A6F8ZIL0</accession>
<name>A0A6F8ZIL0_9FIRM</name>
<dbReference type="EMBL" id="LR778114">
    <property type="protein sequence ID" value="CAB1129565.1"/>
    <property type="molecule type" value="Genomic_DNA"/>
</dbReference>
<organism evidence="1 2">
    <name type="scientific">Candidatus Hydrogenisulfobacillus filiaventi</name>
    <dbReference type="NCBI Taxonomy" id="2707344"/>
    <lineage>
        <taxon>Bacteria</taxon>
        <taxon>Bacillati</taxon>
        <taxon>Bacillota</taxon>
        <taxon>Clostridia</taxon>
        <taxon>Eubacteriales</taxon>
        <taxon>Clostridiales Family XVII. Incertae Sedis</taxon>
        <taxon>Candidatus Hydrogenisulfobacillus</taxon>
    </lineage>
</organism>
<evidence type="ECO:0000313" key="2">
    <source>
        <dbReference type="Proteomes" id="UP000503399"/>
    </source>
</evidence>
<gene>
    <name evidence="1" type="ORF">R50_2068</name>
</gene>
<dbReference type="KEGG" id="hfv:R50_2068"/>
<keyword evidence="2" id="KW-1185">Reference proteome</keyword>
<dbReference type="AlphaFoldDB" id="A0A6F8ZIL0"/>
<sequence length="324" mass="37052">MPDRGLLAAAEALLALEEAAAQPPSLDARPLVVRAFDAFLQQALMAAQGRLVLRDDVLFRRLVVRSTSIALLFSYPVFDPVLNPLRPWTVHLFFADDLVLTWWEDHWAYPDGSSWHGQELFLDSLLAPLGQDSFRCRRGPLLLAVESACLERTRISSGGQIMGLEMYLNRTAHPDAPRLLERWNALARLAPFESSLLDEVRQEAQRIWDALSLEEMGYWYKAIAIHRWFVDRVQDGVDDYRLALVPYSDLRTLRDTVVTVLAHPERAPDLLPMPDGFAVDHDEYRKDLQRTLTILNPILADPDSPRFTWVYNAYNPLAPLERLR</sequence>
<evidence type="ECO:0000313" key="1">
    <source>
        <dbReference type="EMBL" id="CAB1129565.1"/>
    </source>
</evidence>
<protein>
    <submittedName>
        <fullName evidence="1">Uncharacterized protein</fullName>
    </submittedName>
</protein>
<dbReference type="Proteomes" id="UP000503399">
    <property type="component" value="Chromosome"/>
</dbReference>
<reference evidence="1 2" key="1">
    <citation type="submission" date="2020-02" db="EMBL/GenBank/DDBJ databases">
        <authorList>
            <person name="Hogendoorn C."/>
        </authorList>
    </citation>
    <scope>NUCLEOTIDE SEQUENCE [LARGE SCALE GENOMIC DNA]</scope>
    <source>
        <strain evidence="1">R501</strain>
    </source>
</reference>